<feature type="non-terminal residue" evidence="3">
    <location>
        <position position="367"/>
    </location>
</feature>
<keyword evidence="1" id="KW-0732">Signal</keyword>
<feature type="signal peptide" evidence="1">
    <location>
        <begin position="1"/>
        <end position="24"/>
    </location>
</feature>
<protein>
    <submittedName>
        <fullName evidence="3">BPIB4 protein</fullName>
    </submittedName>
</protein>
<feature type="non-terminal residue" evidence="3">
    <location>
        <position position="1"/>
    </location>
</feature>
<feature type="domain" description="Lipid-binding serum glycoprotein N-terminal" evidence="2">
    <location>
        <begin position="33"/>
        <end position="244"/>
    </location>
</feature>
<gene>
    <name evidence="3" type="primary">Bpifb4_1</name>
    <name evidence="3" type="ORF">ROSBEN_R01369</name>
</gene>
<dbReference type="Proteomes" id="UP000545435">
    <property type="component" value="Unassembled WGS sequence"/>
</dbReference>
<evidence type="ECO:0000313" key="3">
    <source>
        <dbReference type="EMBL" id="NXJ71468.1"/>
    </source>
</evidence>
<dbReference type="Pfam" id="PF01273">
    <property type="entry name" value="LBP_BPI_CETP"/>
    <property type="match status" value="1"/>
</dbReference>
<accession>A0A7L0DLB4</accession>
<reference evidence="3 4" key="1">
    <citation type="submission" date="2019-09" db="EMBL/GenBank/DDBJ databases">
        <title>Bird 10,000 Genomes (B10K) Project - Family phase.</title>
        <authorList>
            <person name="Zhang G."/>
        </authorList>
    </citation>
    <scope>NUCLEOTIDE SEQUENCE [LARGE SCALE GENOMIC DNA]</scope>
    <source>
        <strain evidence="3">B10K-DU-006-20</strain>
        <tissue evidence="3">Mixed tissue sample</tissue>
    </source>
</reference>
<sequence>MTMLKLFGIVFFCGLLSPSQEVLSGLSCAVSPRAMQDVLSDAIIHNGLLQRHLKGLVVPNIVGDGGLLSSPTSITGLHLVKVRLPKLSVVLLSGIGVQMTIAAKLELSGNCLVGLLSDLIDILVDVNITVNIKCTNFESGMVQVVIEDCLCILGAIKIKILSGLLSISVNNIVLNQLKATLPGLLCPVVDIVINLVNIQLMSTLNAVFPVGTAGTIHYQLASLPFTSGLFLGLDLDGAVKQVGGSIIPHDSSASALPPLLDKLLILGLRQSFLNAALTLLIRIAPQIFPCSPEIVMGGLRIATSMCPRFPQCSACRGISPLVIKLTLSGNPLILLEENKATVELSVMIQLFVERLDGTILNILLLKA</sequence>
<organism evidence="3 4">
    <name type="scientific">Rostratula benghalensis</name>
    <name type="common">greater painted-snipe</name>
    <dbReference type="NCBI Taxonomy" id="118793"/>
    <lineage>
        <taxon>Eukaryota</taxon>
        <taxon>Metazoa</taxon>
        <taxon>Chordata</taxon>
        <taxon>Craniata</taxon>
        <taxon>Vertebrata</taxon>
        <taxon>Euteleostomi</taxon>
        <taxon>Archelosauria</taxon>
        <taxon>Archosauria</taxon>
        <taxon>Dinosauria</taxon>
        <taxon>Saurischia</taxon>
        <taxon>Theropoda</taxon>
        <taxon>Coelurosauria</taxon>
        <taxon>Aves</taxon>
        <taxon>Neognathae</taxon>
        <taxon>Neoaves</taxon>
        <taxon>Charadriiformes</taxon>
        <taxon>Rostratulidae</taxon>
        <taxon>Rostratula</taxon>
    </lineage>
</organism>
<feature type="chain" id="PRO_5029797671" evidence="1">
    <location>
        <begin position="25"/>
        <end position="367"/>
    </location>
</feature>
<dbReference type="SMART" id="SM00328">
    <property type="entry name" value="BPI1"/>
    <property type="match status" value="1"/>
</dbReference>
<dbReference type="PANTHER" id="PTHR46019">
    <property type="entry name" value="BPI FOLD-CONTAINING FAMILY B MEMBER 4-RELATED"/>
    <property type="match status" value="1"/>
</dbReference>
<evidence type="ECO:0000256" key="1">
    <source>
        <dbReference type="SAM" id="SignalP"/>
    </source>
</evidence>
<proteinExistence type="predicted"/>
<dbReference type="AlphaFoldDB" id="A0A7L0DLB4"/>
<evidence type="ECO:0000313" key="4">
    <source>
        <dbReference type="Proteomes" id="UP000545435"/>
    </source>
</evidence>
<dbReference type="Gene3D" id="3.15.10.10">
    <property type="entry name" value="Bactericidal permeability-increasing protein, domain 1"/>
    <property type="match status" value="1"/>
</dbReference>
<name>A0A7L0DLB4_9CHAR</name>
<dbReference type="InterPro" id="IPR017943">
    <property type="entry name" value="Bactericidal_perm-incr_a/b_dom"/>
</dbReference>
<dbReference type="GO" id="GO:0008289">
    <property type="term" value="F:lipid binding"/>
    <property type="evidence" value="ECO:0007669"/>
    <property type="project" value="InterPro"/>
</dbReference>
<comment type="caution">
    <text evidence="3">The sequence shown here is derived from an EMBL/GenBank/DDBJ whole genome shotgun (WGS) entry which is preliminary data.</text>
</comment>
<keyword evidence="4" id="KW-1185">Reference proteome</keyword>
<dbReference type="InterPro" id="IPR051660">
    <property type="entry name" value="BPI_fold-BPI/LBP"/>
</dbReference>
<dbReference type="InterPro" id="IPR017942">
    <property type="entry name" value="Lipid-bd_serum_glycop_N"/>
</dbReference>
<dbReference type="SUPFAM" id="SSF55394">
    <property type="entry name" value="Bactericidal permeability-increasing protein, BPI"/>
    <property type="match status" value="2"/>
</dbReference>
<evidence type="ECO:0000259" key="2">
    <source>
        <dbReference type="SMART" id="SM00328"/>
    </source>
</evidence>
<dbReference type="PANTHER" id="PTHR46019:SF4">
    <property type="entry name" value="BPI FOLD-CONTAINING FAMILY B MEMBER 4"/>
    <property type="match status" value="1"/>
</dbReference>
<dbReference type="EMBL" id="VXAI01000598">
    <property type="protein sequence ID" value="NXJ71468.1"/>
    <property type="molecule type" value="Genomic_DNA"/>
</dbReference>